<feature type="region of interest" description="Disordered" evidence="1">
    <location>
        <begin position="77"/>
        <end position="104"/>
    </location>
</feature>
<evidence type="ECO:0000313" key="2">
    <source>
        <dbReference type="EMBL" id="MBZ3874907.1"/>
    </source>
</evidence>
<accession>A0AA41SX34</accession>
<dbReference type="GO" id="GO:0005840">
    <property type="term" value="C:ribosome"/>
    <property type="evidence" value="ECO:0007669"/>
    <property type="project" value="UniProtKB-KW"/>
</dbReference>
<keyword evidence="2" id="KW-0689">Ribosomal protein</keyword>
<feature type="compositionally biased region" description="Low complexity" evidence="1">
    <location>
        <begin position="93"/>
        <end position="104"/>
    </location>
</feature>
<dbReference type="Proteomes" id="UP001166674">
    <property type="component" value="Unassembled WGS sequence"/>
</dbReference>
<protein>
    <submittedName>
        <fullName evidence="2">28S ribosomal protein S9, mitochondrial</fullName>
    </submittedName>
</protein>
<reference evidence="2" key="1">
    <citation type="submission" date="2020-03" db="EMBL/GenBank/DDBJ databases">
        <title>Studies in the Genomics of Life Span.</title>
        <authorList>
            <person name="Glass D."/>
        </authorList>
    </citation>
    <scope>NUCLEOTIDE SEQUENCE</scope>
    <source>
        <strain evidence="2">SUZIE</strain>
        <tissue evidence="2">Muscle</tissue>
    </source>
</reference>
<gene>
    <name evidence="2" type="ORF">SUZIE_130285</name>
</gene>
<sequence length="104" mass="12153">METKDLIGSRWLIKEELEEMSVEKLSDQDHMQFIWLLEKLLTLQCDPAEEEFVQKFCRNVALQSKKQLIEPVPYDQQGRAFSTGEDRRKSAKAEAAAYETEVEE</sequence>
<proteinExistence type="predicted"/>
<dbReference type="EMBL" id="JAATJV010235699">
    <property type="protein sequence ID" value="MBZ3874907.1"/>
    <property type="molecule type" value="Genomic_DNA"/>
</dbReference>
<keyword evidence="3" id="KW-1185">Reference proteome</keyword>
<organism evidence="2 3">
    <name type="scientific">Sciurus carolinensis</name>
    <name type="common">Eastern gray squirrel</name>
    <dbReference type="NCBI Taxonomy" id="30640"/>
    <lineage>
        <taxon>Eukaryota</taxon>
        <taxon>Metazoa</taxon>
        <taxon>Chordata</taxon>
        <taxon>Craniata</taxon>
        <taxon>Vertebrata</taxon>
        <taxon>Euteleostomi</taxon>
        <taxon>Mammalia</taxon>
        <taxon>Eutheria</taxon>
        <taxon>Euarchontoglires</taxon>
        <taxon>Glires</taxon>
        <taxon>Rodentia</taxon>
        <taxon>Sciuromorpha</taxon>
        <taxon>Sciuridae</taxon>
        <taxon>Sciurinae</taxon>
        <taxon>Sciurini</taxon>
        <taxon>Sciurus</taxon>
    </lineage>
</organism>
<evidence type="ECO:0000256" key="1">
    <source>
        <dbReference type="SAM" id="MobiDB-lite"/>
    </source>
</evidence>
<dbReference type="AlphaFoldDB" id="A0AA41SX34"/>
<evidence type="ECO:0000313" key="3">
    <source>
        <dbReference type="Proteomes" id="UP001166674"/>
    </source>
</evidence>
<keyword evidence="2" id="KW-0687">Ribonucleoprotein</keyword>
<name>A0AA41SX34_SCICA</name>
<comment type="caution">
    <text evidence="2">The sequence shown here is derived from an EMBL/GenBank/DDBJ whole genome shotgun (WGS) entry which is preliminary data.</text>
</comment>